<organism evidence="3 4">
    <name type="scientific">Vitreoscilla massiliensis</name>
    <dbReference type="NCBI Taxonomy" id="1689272"/>
    <lineage>
        <taxon>Bacteria</taxon>
        <taxon>Pseudomonadati</taxon>
        <taxon>Pseudomonadota</taxon>
        <taxon>Betaproteobacteria</taxon>
        <taxon>Neisseriales</taxon>
        <taxon>Neisseriaceae</taxon>
        <taxon>Vitreoscilla</taxon>
    </lineage>
</organism>
<dbReference type="InterPro" id="IPR006076">
    <property type="entry name" value="FAD-dep_OxRdtase"/>
</dbReference>
<keyword evidence="4" id="KW-1185">Reference proteome</keyword>
<reference evidence="3 4" key="1">
    <citation type="journal article" date="2022" name="Res Sq">
        <title>Evolution of multicellular longitudinally dividing oral cavity symbionts (Neisseriaceae).</title>
        <authorList>
            <person name="Nyongesa S."/>
            <person name="Weber P."/>
            <person name="Bernet E."/>
            <person name="Pullido F."/>
            <person name="Nieckarz M."/>
            <person name="Delaby M."/>
            <person name="Nieves C."/>
            <person name="Viehboeck T."/>
            <person name="Krause N."/>
            <person name="Rivera-Millot A."/>
            <person name="Nakamura A."/>
            <person name="Vischer N."/>
            <person name="VanNieuwenhze M."/>
            <person name="Brun Y."/>
            <person name="Cava F."/>
            <person name="Bulgheresi S."/>
            <person name="Veyrier F."/>
        </authorList>
    </citation>
    <scope>NUCLEOTIDE SEQUENCE [LARGE SCALE GENOMIC DNA]</scope>
    <source>
        <strain evidence="3 4">SN4</strain>
    </source>
</reference>
<evidence type="ECO:0000259" key="2">
    <source>
        <dbReference type="Pfam" id="PF01266"/>
    </source>
</evidence>
<dbReference type="RefSeq" id="WP_058357600.1">
    <property type="nucleotide sequence ID" value="NZ_CABKVG010000010.1"/>
</dbReference>
<evidence type="ECO:0000313" key="4">
    <source>
        <dbReference type="Proteomes" id="UP000832011"/>
    </source>
</evidence>
<dbReference type="PANTHER" id="PTHR13847:SF289">
    <property type="entry name" value="GLYCINE OXIDASE"/>
    <property type="match status" value="1"/>
</dbReference>
<dbReference type="EMBL" id="CP091511">
    <property type="protein sequence ID" value="UOO88713.1"/>
    <property type="molecule type" value="Genomic_DNA"/>
</dbReference>
<dbReference type="Pfam" id="PF01266">
    <property type="entry name" value="DAO"/>
    <property type="match status" value="1"/>
</dbReference>
<evidence type="ECO:0000313" key="3">
    <source>
        <dbReference type="EMBL" id="UOO88713.1"/>
    </source>
</evidence>
<accession>A0ABY4E327</accession>
<dbReference type="Proteomes" id="UP000832011">
    <property type="component" value="Chromosome"/>
</dbReference>
<sequence>MSTGRITVIGGGIIGLSIAAVLQRDGLQVTLLEAKHLGAGASYGNAGHLATEQVYPVADPAVFKHLPRMLLDPLGPLRIDWHYLPKLLPWMGRMALNMRPAAFERIHQALMQLNRACLPAWANLVDGFGLQQWVHVQGSLLVCEKDASLQALQNHGLKLNGLGVENTLLDGAALQEREPALANNQIGGLFFPDTGHVTDLMAVMNKLAAEFQAAGGEIIENCAVLHAKQQGTQVVLHTSQGEKHADKVVVAMGAHAKALVEELTGVSVPLDTERGYHYMLPQEQGRLSIPVSSADRRFIMTPMDGGLRLAGTVEYAGLQAAPNMERARNLLQLANPMLKHHLNAAEAGEWMGFRPTIADSLPVIDRFGSVFLAFGHQHLGLTHAAITAELMRSLFANAAPSMDLRPYRLNRF</sequence>
<name>A0ABY4E327_9NEIS</name>
<dbReference type="SUPFAM" id="SSF54373">
    <property type="entry name" value="FAD-linked reductases, C-terminal domain"/>
    <property type="match status" value="1"/>
</dbReference>
<dbReference type="Gene3D" id="3.30.9.10">
    <property type="entry name" value="D-Amino Acid Oxidase, subunit A, domain 2"/>
    <property type="match status" value="1"/>
</dbReference>
<feature type="domain" description="FAD dependent oxidoreductase" evidence="2">
    <location>
        <begin position="5"/>
        <end position="392"/>
    </location>
</feature>
<protein>
    <submittedName>
        <fullName evidence="3">FAD-binding oxidoreductase</fullName>
    </submittedName>
</protein>
<gene>
    <name evidence="3" type="ORF">LVJ82_14780</name>
</gene>
<dbReference type="SUPFAM" id="SSF51905">
    <property type="entry name" value="FAD/NAD(P)-binding domain"/>
    <property type="match status" value="1"/>
</dbReference>
<proteinExistence type="predicted"/>
<keyword evidence="1" id="KW-0560">Oxidoreductase</keyword>
<dbReference type="PANTHER" id="PTHR13847">
    <property type="entry name" value="SARCOSINE DEHYDROGENASE-RELATED"/>
    <property type="match status" value="1"/>
</dbReference>
<evidence type="ECO:0000256" key="1">
    <source>
        <dbReference type="ARBA" id="ARBA00023002"/>
    </source>
</evidence>
<dbReference type="Gene3D" id="3.50.50.60">
    <property type="entry name" value="FAD/NAD(P)-binding domain"/>
    <property type="match status" value="2"/>
</dbReference>
<dbReference type="InterPro" id="IPR036188">
    <property type="entry name" value="FAD/NAD-bd_sf"/>
</dbReference>